<feature type="signal peptide" evidence="9">
    <location>
        <begin position="1"/>
        <end position="23"/>
    </location>
</feature>
<feature type="region of interest" description="Disordered" evidence="8">
    <location>
        <begin position="150"/>
        <end position="221"/>
    </location>
</feature>
<dbReference type="GO" id="GO:0008270">
    <property type="term" value="F:zinc ion binding"/>
    <property type="evidence" value="ECO:0007669"/>
    <property type="project" value="UniProtKB-KW"/>
</dbReference>
<dbReference type="PANTHER" id="PTHR24082">
    <property type="entry name" value="NUCLEAR HORMONE RECEPTOR"/>
    <property type="match status" value="1"/>
</dbReference>
<keyword evidence="4" id="KW-0805">Transcription regulation</keyword>
<feature type="compositionally biased region" description="Low complexity" evidence="8">
    <location>
        <begin position="158"/>
        <end position="189"/>
    </location>
</feature>
<evidence type="ECO:0000256" key="1">
    <source>
        <dbReference type="ARBA" id="ARBA00022723"/>
    </source>
</evidence>
<dbReference type="Proteomes" id="UP000735302">
    <property type="component" value="Unassembled WGS sequence"/>
</dbReference>
<dbReference type="GO" id="GO:0030154">
    <property type="term" value="P:cell differentiation"/>
    <property type="evidence" value="ECO:0007669"/>
    <property type="project" value="TreeGrafter"/>
</dbReference>
<dbReference type="Gene3D" id="1.10.565.10">
    <property type="entry name" value="Retinoid X Receptor"/>
    <property type="match status" value="1"/>
</dbReference>
<dbReference type="EMBL" id="BLXT01005502">
    <property type="protein sequence ID" value="GFO23178.1"/>
    <property type="molecule type" value="Genomic_DNA"/>
</dbReference>
<evidence type="ECO:0000256" key="2">
    <source>
        <dbReference type="ARBA" id="ARBA00022771"/>
    </source>
</evidence>
<evidence type="ECO:0000313" key="12">
    <source>
        <dbReference type="Proteomes" id="UP000735302"/>
    </source>
</evidence>
<keyword evidence="5" id="KW-0238">DNA-binding</keyword>
<proteinExistence type="predicted"/>
<feature type="compositionally biased region" description="Acidic residues" evidence="8">
    <location>
        <begin position="48"/>
        <end position="70"/>
    </location>
</feature>
<keyword evidence="6" id="KW-0804">Transcription</keyword>
<dbReference type="GO" id="GO:0000978">
    <property type="term" value="F:RNA polymerase II cis-regulatory region sequence-specific DNA binding"/>
    <property type="evidence" value="ECO:0007669"/>
    <property type="project" value="TreeGrafter"/>
</dbReference>
<feature type="chain" id="PRO_5043808611" evidence="9">
    <location>
        <begin position="24"/>
        <end position="658"/>
    </location>
</feature>
<dbReference type="GO" id="GO:0000122">
    <property type="term" value="P:negative regulation of transcription by RNA polymerase II"/>
    <property type="evidence" value="ECO:0007669"/>
    <property type="project" value="TreeGrafter"/>
</dbReference>
<evidence type="ECO:0000256" key="6">
    <source>
        <dbReference type="ARBA" id="ARBA00023163"/>
    </source>
</evidence>
<dbReference type="SUPFAM" id="SSF48508">
    <property type="entry name" value="Nuclear receptor ligand-binding domain"/>
    <property type="match status" value="1"/>
</dbReference>
<evidence type="ECO:0000259" key="10">
    <source>
        <dbReference type="PROSITE" id="PS51843"/>
    </source>
</evidence>
<dbReference type="InterPro" id="IPR035500">
    <property type="entry name" value="NHR-like_dom_sf"/>
</dbReference>
<dbReference type="PANTHER" id="PTHR24082:SF473">
    <property type="entry name" value="ECDYSONE-INDUCED PROTEIN 75B, ISOFORM B"/>
    <property type="match status" value="1"/>
</dbReference>
<feature type="compositionally biased region" description="Gly residues" evidence="8">
    <location>
        <begin position="199"/>
        <end position="209"/>
    </location>
</feature>
<dbReference type="Pfam" id="PF00104">
    <property type="entry name" value="Hormone_recep"/>
    <property type="match status" value="1"/>
</dbReference>
<evidence type="ECO:0000256" key="4">
    <source>
        <dbReference type="ARBA" id="ARBA00023015"/>
    </source>
</evidence>
<keyword evidence="9" id="KW-0732">Signal</keyword>
<dbReference type="GO" id="GO:0045944">
    <property type="term" value="P:positive regulation of transcription by RNA polymerase II"/>
    <property type="evidence" value="ECO:0007669"/>
    <property type="project" value="TreeGrafter"/>
</dbReference>
<evidence type="ECO:0000256" key="3">
    <source>
        <dbReference type="ARBA" id="ARBA00022833"/>
    </source>
</evidence>
<gene>
    <name evidence="11" type="ORF">PoB_004968300</name>
</gene>
<keyword evidence="12" id="KW-1185">Reference proteome</keyword>
<protein>
    <submittedName>
        <fullName evidence="11">Nuclear receptor subfamily 1 group d member 1-like</fullName>
    </submittedName>
</protein>
<evidence type="ECO:0000313" key="11">
    <source>
        <dbReference type="EMBL" id="GFO23178.1"/>
    </source>
</evidence>
<evidence type="ECO:0000256" key="9">
    <source>
        <dbReference type="SAM" id="SignalP"/>
    </source>
</evidence>
<dbReference type="SMART" id="SM00430">
    <property type="entry name" value="HOLI"/>
    <property type="match status" value="1"/>
</dbReference>
<dbReference type="InterPro" id="IPR001723">
    <property type="entry name" value="Nuclear_hrmn_rcpt"/>
</dbReference>
<dbReference type="PROSITE" id="PS51843">
    <property type="entry name" value="NR_LBD"/>
    <property type="match status" value="1"/>
</dbReference>
<feature type="region of interest" description="Disordered" evidence="8">
    <location>
        <begin position="34"/>
        <end position="104"/>
    </location>
</feature>
<organism evidence="11 12">
    <name type="scientific">Plakobranchus ocellatus</name>
    <dbReference type="NCBI Taxonomy" id="259542"/>
    <lineage>
        <taxon>Eukaryota</taxon>
        <taxon>Metazoa</taxon>
        <taxon>Spiralia</taxon>
        <taxon>Lophotrochozoa</taxon>
        <taxon>Mollusca</taxon>
        <taxon>Gastropoda</taxon>
        <taxon>Heterobranchia</taxon>
        <taxon>Euthyneura</taxon>
        <taxon>Panpulmonata</taxon>
        <taxon>Sacoglossa</taxon>
        <taxon>Placobranchoidea</taxon>
        <taxon>Plakobranchidae</taxon>
        <taxon>Plakobranchus</taxon>
    </lineage>
</organism>
<keyword evidence="3" id="KW-0862">Zinc</keyword>
<keyword evidence="1" id="KW-0479">Metal-binding</keyword>
<evidence type="ECO:0000256" key="8">
    <source>
        <dbReference type="SAM" id="MobiDB-lite"/>
    </source>
</evidence>
<accession>A0AAV4BVD8</accession>
<feature type="domain" description="NR LBD" evidence="10">
    <location>
        <begin position="453"/>
        <end position="658"/>
    </location>
</feature>
<name>A0AAV4BVD8_9GAST</name>
<evidence type="ECO:0000256" key="5">
    <source>
        <dbReference type="ARBA" id="ARBA00023125"/>
    </source>
</evidence>
<dbReference type="AlphaFoldDB" id="A0AAV4BVD8"/>
<sequence length="658" mass="70373">MNFLPTPCTLCVLCELYAYSVSSLCDLCDTEGRGGGGGGEDDVKNGNYEDDDDDGGIDGDGGGSDDDDNGDGGVGASRLGRRPKRLKDVSGEGGRSHSTNLPIAPYPSAQELQRMKVAQLQQALQVNGSLKEEHLQDLLLVAQQSFREHAKTGVGQPSSSSTANVTSTSSSVDVNLNGTSNNTGRSSSTAISPLAQQQGSGGSGVGPGGDNNSNTLTSAPPSPFNEINFGLAELTYVDPNVSLSLTSTPLPGSGKSTPGGQHTGYEKHMVGNINGNNSAYSPGSNTDTLPSPLGIAGLESVDLAASPSTFMTFNPNSTLGGGSMSATNPKSPSYYSMNLSVPGGSRTSVDSPPKPADVKPGNLTLELKAYPQSPPDAGLLSPGAIKQEVDTDVLKKDSDSPFYLDPDVNCLADVNRVLAEAKETPTEKRRLLINQITDATVVAHMTTTLNTQENIQKANDRINREQGVVSNHMPDMSALTENPSKMWQLFLNSLVPEITNVVKFSKKLPGFSEVDWDDQIKLIKQGSFEVMIARVSLLVDHVNDTMIDPSLKMKSSRAMIRNMPPLGHFLDEFFEIAKLTNPLYLTDGENGLFGAILMLCPDRIGLKQVSVVQTIQQLYLQALYLLMKYNHKSKDFKVYAIHVYLKNWLLCTAKHCHA</sequence>
<dbReference type="GO" id="GO:0009755">
    <property type="term" value="P:hormone-mediated signaling pathway"/>
    <property type="evidence" value="ECO:0007669"/>
    <property type="project" value="TreeGrafter"/>
</dbReference>
<comment type="caution">
    <text evidence="11">The sequence shown here is derived from an EMBL/GenBank/DDBJ whole genome shotgun (WGS) entry which is preliminary data.</text>
</comment>
<dbReference type="InterPro" id="IPR050234">
    <property type="entry name" value="Nuclear_hormone_rcpt_NR1"/>
</dbReference>
<reference evidence="11 12" key="1">
    <citation type="journal article" date="2021" name="Elife">
        <title>Chloroplast acquisition without the gene transfer in kleptoplastic sea slugs, Plakobranchus ocellatus.</title>
        <authorList>
            <person name="Maeda T."/>
            <person name="Takahashi S."/>
            <person name="Yoshida T."/>
            <person name="Shimamura S."/>
            <person name="Takaki Y."/>
            <person name="Nagai Y."/>
            <person name="Toyoda A."/>
            <person name="Suzuki Y."/>
            <person name="Arimoto A."/>
            <person name="Ishii H."/>
            <person name="Satoh N."/>
            <person name="Nishiyama T."/>
            <person name="Hasebe M."/>
            <person name="Maruyama T."/>
            <person name="Minagawa J."/>
            <person name="Obokata J."/>
            <person name="Shigenobu S."/>
        </authorList>
    </citation>
    <scope>NUCLEOTIDE SEQUENCE [LARGE SCALE GENOMIC DNA]</scope>
</reference>
<dbReference type="PRINTS" id="PR00398">
    <property type="entry name" value="STRDHORMONER"/>
</dbReference>
<keyword evidence="7 11" id="KW-0675">Receptor</keyword>
<keyword evidence="2" id="KW-0863">Zinc-finger</keyword>
<dbReference type="GO" id="GO:0004879">
    <property type="term" value="F:nuclear receptor activity"/>
    <property type="evidence" value="ECO:0007669"/>
    <property type="project" value="TreeGrafter"/>
</dbReference>
<dbReference type="InterPro" id="IPR000536">
    <property type="entry name" value="Nucl_hrmn_rcpt_lig-bd"/>
</dbReference>
<evidence type="ECO:0000256" key="7">
    <source>
        <dbReference type="ARBA" id="ARBA00023170"/>
    </source>
</evidence>